<evidence type="ECO:0000313" key="3">
    <source>
        <dbReference type="Proteomes" id="UP001172102"/>
    </source>
</evidence>
<keyword evidence="3" id="KW-1185">Reference proteome</keyword>
<evidence type="ECO:0000313" key="2">
    <source>
        <dbReference type="EMBL" id="KAK0719365.1"/>
    </source>
</evidence>
<evidence type="ECO:0000256" key="1">
    <source>
        <dbReference type="SAM" id="MobiDB-lite"/>
    </source>
</evidence>
<feature type="region of interest" description="Disordered" evidence="1">
    <location>
        <begin position="131"/>
        <end position="187"/>
    </location>
</feature>
<name>A0AA40AP03_9PEZI</name>
<comment type="caution">
    <text evidence="2">The sequence shown here is derived from an EMBL/GenBank/DDBJ whole genome shotgun (WGS) entry which is preliminary data.</text>
</comment>
<dbReference type="Proteomes" id="UP001172102">
    <property type="component" value="Unassembled WGS sequence"/>
</dbReference>
<reference evidence="2" key="1">
    <citation type="submission" date="2023-06" db="EMBL/GenBank/DDBJ databases">
        <title>Genome-scale phylogeny and comparative genomics of the fungal order Sordariales.</title>
        <authorList>
            <consortium name="Lawrence Berkeley National Laboratory"/>
            <person name="Hensen N."/>
            <person name="Bonometti L."/>
            <person name="Westerberg I."/>
            <person name="Brannstrom I.O."/>
            <person name="Guillou S."/>
            <person name="Cros-Aarteil S."/>
            <person name="Calhoun S."/>
            <person name="Haridas S."/>
            <person name="Kuo A."/>
            <person name="Mondo S."/>
            <person name="Pangilinan J."/>
            <person name="Riley R."/>
            <person name="Labutti K."/>
            <person name="Andreopoulos B."/>
            <person name="Lipzen A."/>
            <person name="Chen C."/>
            <person name="Yanf M."/>
            <person name="Daum C."/>
            <person name="Ng V."/>
            <person name="Clum A."/>
            <person name="Steindorff A."/>
            <person name="Ohm R."/>
            <person name="Martin F."/>
            <person name="Silar P."/>
            <person name="Natvig D."/>
            <person name="Lalanne C."/>
            <person name="Gautier V."/>
            <person name="Ament-Velasquez S.L."/>
            <person name="Kruys A."/>
            <person name="Hutchinson M.I."/>
            <person name="Powell A.J."/>
            <person name="Barry K."/>
            <person name="Miller A.N."/>
            <person name="Grigoriev I.V."/>
            <person name="Debuchy R."/>
            <person name="Gladieux P."/>
            <person name="Thoren M.H."/>
            <person name="Johannesson H."/>
        </authorList>
    </citation>
    <scope>NUCLEOTIDE SEQUENCE</scope>
    <source>
        <strain evidence="2">SMH4607-1</strain>
    </source>
</reference>
<gene>
    <name evidence="2" type="ORF">B0H67DRAFT_660876</name>
</gene>
<dbReference type="AlphaFoldDB" id="A0AA40AP03"/>
<protein>
    <submittedName>
        <fullName evidence="2">Uncharacterized protein</fullName>
    </submittedName>
</protein>
<accession>A0AA40AP03</accession>
<dbReference type="EMBL" id="JAUKUA010000003">
    <property type="protein sequence ID" value="KAK0719365.1"/>
    <property type="molecule type" value="Genomic_DNA"/>
</dbReference>
<sequence>MFGPVIARIRGFCAAFRVSPRHLVGCLVEAVRRHRLPFISAHRNTFSLSNLDEMLPSASSMPPPRVRRRRILHVASRMSPSSEAPAVPSMTTDVISPFVDIPDNNRRELPHLASRLGVAMFGKRWAHLHAKLNPSPSRDDEDDNPLSTSWRGDPEGSEPEIDQDSLQLSPVPPIDLSPSDHPRLSPWDILSAPMELEEGKRLENREDKPNICGGTDVPFTDSGYASALLEAGKWGTSGFSHGDDSDSKNIISAATAVVPTVAHHFISESPSREDEDDCPRKARRGMSIAEKMFMWGNRPEGVGDTDESLHHPELPLYSRAILHSKAYEIFLEEMWKESSFYQRKSKNRDPTIHEAEFQIPGQQIKQRLLGRDEDAKSTIQGHHRVLVAPFEVVLVSSSDGVTQATTFDDYVGQNWGQKDARLPSLVKKLLDERLGTGTVYYDWVNIANL</sequence>
<proteinExistence type="predicted"/>
<organism evidence="2 3">
    <name type="scientific">Lasiosphaeris hirsuta</name>
    <dbReference type="NCBI Taxonomy" id="260670"/>
    <lineage>
        <taxon>Eukaryota</taxon>
        <taxon>Fungi</taxon>
        <taxon>Dikarya</taxon>
        <taxon>Ascomycota</taxon>
        <taxon>Pezizomycotina</taxon>
        <taxon>Sordariomycetes</taxon>
        <taxon>Sordariomycetidae</taxon>
        <taxon>Sordariales</taxon>
        <taxon>Lasiosphaeriaceae</taxon>
        <taxon>Lasiosphaeris</taxon>
    </lineage>
</organism>